<proteinExistence type="predicted"/>
<dbReference type="AlphaFoldDB" id="A0AA48IA87"/>
<feature type="compositionally biased region" description="Polar residues" evidence="1">
    <location>
        <begin position="1"/>
        <end position="19"/>
    </location>
</feature>
<protein>
    <submittedName>
        <fullName evidence="2">Uncharacterized protein</fullName>
    </submittedName>
</protein>
<dbReference type="InterPro" id="IPR023159">
    <property type="entry name" value="SO1590-like_sf"/>
</dbReference>
<keyword evidence="3" id="KW-1185">Reference proteome</keyword>
<dbReference type="Proteomes" id="UP001233271">
    <property type="component" value="Chromosome 2"/>
</dbReference>
<dbReference type="EMBL" id="AP028213">
    <property type="protein sequence ID" value="BEI89057.1"/>
    <property type="molecule type" value="Genomic_DNA"/>
</dbReference>
<evidence type="ECO:0000256" key="1">
    <source>
        <dbReference type="SAM" id="MobiDB-lite"/>
    </source>
</evidence>
<sequence>MSTSLDWATSPSSFSTSRAPRNGQKVTAPFTPSGADYTPSKRQASLPASFQAASTGVVETSRHFSGGGMEGWASLSYIILHSQTDPTRTNFAGFMNFSGSVLGKPGGFAAHDEGTCQPDGTIDARWRIVDGSGTGELAGIAGAGAYKVLKANQPGEESVSHAEMIIDLPSV</sequence>
<accession>A0AA48IA87</accession>
<feature type="region of interest" description="Disordered" evidence="1">
    <location>
        <begin position="1"/>
        <end position="45"/>
    </location>
</feature>
<gene>
    <name evidence="2" type="ORF">CcaverHIS019_0204190</name>
</gene>
<evidence type="ECO:0000313" key="3">
    <source>
        <dbReference type="Proteomes" id="UP001233271"/>
    </source>
</evidence>
<dbReference type="KEGG" id="ccac:CcaHIS019_0204190"/>
<dbReference type="RefSeq" id="XP_060454323.1">
    <property type="nucleotide sequence ID" value="XM_060597428.1"/>
</dbReference>
<organism evidence="2 3">
    <name type="scientific">Cutaneotrichosporon cavernicola</name>
    <dbReference type="NCBI Taxonomy" id="279322"/>
    <lineage>
        <taxon>Eukaryota</taxon>
        <taxon>Fungi</taxon>
        <taxon>Dikarya</taxon>
        <taxon>Basidiomycota</taxon>
        <taxon>Agaricomycotina</taxon>
        <taxon>Tremellomycetes</taxon>
        <taxon>Trichosporonales</taxon>
        <taxon>Trichosporonaceae</taxon>
        <taxon>Cutaneotrichosporon</taxon>
    </lineage>
</organism>
<reference evidence="2" key="1">
    <citation type="journal article" date="2023" name="BMC Genomics">
        <title>Chromosome-level genome assemblies of Cutaneotrichosporon spp. (Trichosporonales, Basidiomycota) reveal imbalanced evolution between nucleotide sequences and chromosome synteny.</title>
        <authorList>
            <person name="Kobayashi Y."/>
            <person name="Kayamori A."/>
            <person name="Aoki K."/>
            <person name="Shiwa Y."/>
            <person name="Matsutani M."/>
            <person name="Fujita N."/>
            <person name="Sugita T."/>
            <person name="Iwasaki W."/>
            <person name="Tanaka N."/>
            <person name="Takashima M."/>
        </authorList>
    </citation>
    <scope>NUCLEOTIDE SEQUENCE</scope>
    <source>
        <strain evidence="2">HIS019</strain>
    </source>
</reference>
<name>A0AA48IA87_9TREE</name>
<dbReference type="SUPFAM" id="SSF159238">
    <property type="entry name" value="SO1590-like"/>
    <property type="match status" value="1"/>
</dbReference>
<dbReference type="InterPro" id="IPR021607">
    <property type="entry name" value="DUF3224"/>
</dbReference>
<dbReference type="Pfam" id="PF11528">
    <property type="entry name" value="DUF3224"/>
    <property type="match status" value="1"/>
</dbReference>
<dbReference type="GeneID" id="85492928"/>
<dbReference type="Gene3D" id="2.40.350.10">
    <property type="entry name" value="SO1590-like"/>
    <property type="match status" value="1"/>
</dbReference>
<evidence type="ECO:0000313" key="2">
    <source>
        <dbReference type="EMBL" id="BEI89057.1"/>
    </source>
</evidence>